<name>A0A0B1PCN0_UNCNE</name>
<proteinExistence type="predicted"/>
<dbReference type="Proteomes" id="UP000030854">
    <property type="component" value="Unassembled WGS sequence"/>
</dbReference>
<gene>
    <name evidence="2" type="ORF">EV44_g3921</name>
</gene>
<dbReference type="EMBL" id="JNVN01000525">
    <property type="protein sequence ID" value="KHJ35110.1"/>
    <property type="molecule type" value="Genomic_DNA"/>
</dbReference>
<evidence type="ECO:0000256" key="1">
    <source>
        <dbReference type="SAM" id="MobiDB-lite"/>
    </source>
</evidence>
<accession>A0A0B1PCN0</accession>
<keyword evidence="3" id="KW-1185">Reference proteome</keyword>
<dbReference type="AlphaFoldDB" id="A0A0B1PCN0"/>
<evidence type="ECO:0000313" key="3">
    <source>
        <dbReference type="Proteomes" id="UP000030854"/>
    </source>
</evidence>
<sequence length="129" mass="14552">MRPNKSNGNGKGKEVEKNLTKKIAVTIPRAILNQAPSRRLNMNGELPRILKPSGDSWVTVSRKGQKKLRIDISTTARKAPASKTALRPTNKDKTTSVTKANSEKRLFLRLLQEHEWRKLFPAGIRELID</sequence>
<comment type="caution">
    <text evidence="2">The sequence shown here is derived from an EMBL/GenBank/DDBJ whole genome shotgun (WGS) entry which is preliminary data.</text>
</comment>
<feature type="region of interest" description="Disordered" evidence="1">
    <location>
        <begin position="79"/>
        <end position="99"/>
    </location>
</feature>
<reference evidence="2 3" key="1">
    <citation type="journal article" date="2014" name="BMC Genomics">
        <title>Adaptive genomic structural variation in the grape powdery mildew pathogen, Erysiphe necator.</title>
        <authorList>
            <person name="Jones L."/>
            <person name="Riaz S."/>
            <person name="Morales-Cruz A."/>
            <person name="Amrine K.C."/>
            <person name="McGuire B."/>
            <person name="Gubler W.D."/>
            <person name="Walker M.A."/>
            <person name="Cantu D."/>
        </authorList>
    </citation>
    <scope>NUCLEOTIDE SEQUENCE [LARGE SCALE GENOMIC DNA]</scope>
    <source>
        <strain evidence="3">c</strain>
    </source>
</reference>
<dbReference type="HOGENOM" id="CLU_1950409_0_0_1"/>
<evidence type="ECO:0000313" key="2">
    <source>
        <dbReference type="EMBL" id="KHJ35110.1"/>
    </source>
</evidence>
<protein>
    <submittedName>
        <fullName evidence="2">Putative eka-like protein</fullName>
    </submittedName>
</protein>
<organism evidence="2 3">
    <name type="scientific">Uncinula necator</name>
    <name type="common">Grape powdery mildew</name>
    <dbReference type="NCBI Taxonomy" id="52586"/>
    <lineage>
        <taxon>Eukaryota</taxon>
        <taxon>Fungi</taxon>
        <taxon>Dikarya</taxon>
        <taxon>Ascomycota</taxon>
        <taxon>Pezizomycotina</taxon>
        <taxon>Leotiomycetes</taxon>
        <taxon>Erysiphales</taxon>
        <taxon>Erysiphaceae</taxon>
        <taxon>Erysiphe</taxon>
    </lineage>
</organism>